<evidence type="ECO:0000256" key="4">
    <source>
        <dbReference type="ARBA" id="ARBA00022771"/>
    </source>
</evidence>
<evidence type="ECO:0000256" key="9">
    <source>
        <dbReference type="ARBA" id="ARBA00047761"/>
    </source>
</evidence>
<feature type="region of interest" description="Disordered" evidence="13">
    <location>
        <begin position="298"/>
        <end position="321"/>
    </location>
</feature>
<keyword evidence="7 12" id="KW-0904">Protein phosphatase</keyword>
<dbReference type="EC" id="3.1.3.16" evidence="12"/>
<dbReference type="GO" id="GO:0043175">
    <property type="term" value="F:RNA polymerase core enzyme binding"/>
    <property type="evidence" value="ECO:0007669"/>
    <property type="project" value="UniProtKB-UniRule"/>
</dbReference>
<keyword evidence="4 12" id="KW-0863">Zinc-finger</keyword>
<dbReference type="InterPro" id="IPR038534">
    <property type="entry name" value="Rtr1/RPAP2_sf"/>
</dbReference>
<keyword evidence="8 12" id="KW-0539">Nucleus</keyword>
<feature type="region of interest" description="Disordered" evidence="13">
    <location>
        <begin position="241"/>
        <end position="284"/>
    </location>
</feature>
<evidence type="ECO:0000256" key="8">
    <source>
        <dbReference type="ARBA" id="ARBA00023242"/>
    </source>
</evidence>
<dbReference type="InterPro" id="IPR039693">
    <property type="entry name" value="Rtr1/RPAP2"/>
</dbReference>
<proteinExistence type="inferred from homology"/>
<evidence type="ECO:0000256" key="12">
    <source>
        <dbReference type="RuleBase" id="RU367080"/>
    </source>
</evidence>
<feature type="domain" description="RTR1-type" evidence="14">
    <location>
        <begin position="32"/>
        <end position="117"/>
    </location>
</feature>
<dbReference type="PROSITE" id="PS51479">
    <property type="entry name" value="ZF_RTR1"/>
    <property type="match status" value="1"/>
</dbReference>
<reference evidence="16" key="1">
    <citation type="journal article" date="2024" name="IScience">
        <title>Strigolactones Initiate the Formation of Haustorium-like Structures in Castilleja.</title>
        <authorList>
            <person name="Buerger M."/>
            <person name="Peterson D."/>
            <person name="Chory J."/>
        </authorList>
    </citation>
    <scope>NUCLEOTIDE SEQUENCE [LARGE SCALE GENOMIC DNA]</scope>
</reference>
<name>A0ABD3BTC3_9LAMI</name>
<accession>A0ABD3BTC3</accession>
<evidence type="ECO:0000256" key="6">
    <source>
        <dbReference type="ARBA" id="ARBA00022833"/>
    </source>
</evidence>
<organism evidence="15 16">
    <name type="scientific">Castilleja foliolosa</name>
    <dbReference type="NCBI Taxonomy" id="1961234"/>
    <lineage>
        <taxon>Eukaryota</taxon>
        <taxon>Viridiplantae</taxon>
        <taxon>Streptophyta</taxon>
        <taxon>Embryophyta</taxon>
        <taxon>Tracheophyta</taxon>
        <taxon>Spermatophyta</taxon>
        <taxon>Magnoliopsida</taxon>
        <taxon>eudicotyledons</taxon>
        <taxon>Gunneridae</taxon>
        <taxon>Pentapetalae</taxon>
        <taxon>asterids</taxon>
        <taxon>lamiids</taxon>
        <taxon>Lamiales</taxon>
        <taxon>Orobanchaceae</taxon>
        <taxon>Pedicularideae</taxon>
        <taxon>Castillejinae</taxon>
        <taxon>Castilleja</taxon>
    </lineage>
</organism>
<evidence type="ECO:0000256" key="5">
    <source>
        <dbReference type="ARBA" id="ARBA00022801"/>
    </source>
</evidence>
<dbReference type="AlphaFoldDB" id="A0ABD3BTC3"/>
<evidence type="ECO:0000256" key="2">
    <source>
        <dbReference type="ARBA" id="ARBA00005676"/>
    </source>
</evidence>
<feature type="compositionally biased region" description="Low complexity" evidence="13">
    <location>
        <begin position="186"/>
        <end position="196"/>
    </location>
</feature>
<keyword evidence="16" id="KW-1185">Reference proteome</keyword>
<evidence type="ECO:0000256" key="1">
    <source>
        <dbReference type="ARBA" id="ARBA00004123"/>
    </source>
</evidence>
<dbReference type="GO" id="GO:0008420">
    <property type="term" value="F:RNA polymerase II CTD heptapeptide repeat phosphatase activity"/>
    <property type="evidence" value="ECO:0007669"/>
    <property type="project" value="UniProtKB-UniRule"/>
</dbReference>
<dbReference type="PANTHER" id="PTHR14732">
    <property type="entry name" value="RNA POLYMERASE II SUBUNIT B1 CTD PHOSPHATASE RPAP2-RELATED"/>
    <property type="match status" value="1"/>
</dbReference>
<evidence type="ECO:0000256" key="10">
    <source>
        <dbReference type="ARBA" id="ARBA00048336"/>
    </source>
</evidence>
<comment type="similarity">
    <text evidence="2 11 12">Belongs to the RPAP2 family.</text>
</comment>
<evidence type="ECO:0000259" key="14">
    <source>
        <dbReference type="PROSITE" id="PS51479"/>
    </source>
</evidence>
<evidence type="ECO:0000256" key="7">
    <source>
        <dbReference type="ARBA" id="ARBA00022912"/>
    </source>
</evidence>
<evidence type="ECO:0000256" key="3">
    <source>
        <dbReference type="ARBA" id="ARBA00022723"/>
    </source>
</evidence>
<sequence length="591" mass="65120">MAKDEVLTVKDAVHKLQLSLLEGIKHERQLFAAGSLISRSDYEDVVTERVIAESCGYPLCNKPLPAERPRKGRYRISLREHKVYDLEETYMFCSSSCLINSRACAASLQEERSSSLNPAKLYEILKKFDGLGLDSNVDMGKHGDLGLSGLKIKEKMDTTAGDVSLEEWIGPSNAIDGYVPRRAQNLESKQSNSNNKSGKKELVDSKHRYADPNVADPLSFDMDFTSDIFIQDGYSIAKAAPPVKAKAQKGKTSAKDVSRNEKPIQKPTDPLVNTQETKSKKSSLKTLGSKKAICSVTWADEKNDGEGQNPKAEDEEVGEESNRFASAEACALALSQAAEAVASGKSEASDAVSEVGVVILPPQHGVNEGISELHDDVTDTDPLELKWPPKPGFSEADLLDPEDSWFDSPPEGFDLTLSPFSTMFMALFSWISSSSLAYIYGKEDIFHEEYLTVNGREYPQRTYMPEGRSSEIRQTLAGCLSRALPEVAAELRLPIPISILEKGLGHLLNTMSFVNPLPPFRSRQWHVIVVLFLDALSVTRISTLTPHMLSRRTLLPKVLEGAHISIEEFEILKDLMIPLGRAPQFSTQSGG</sequence>
<feature type="region of interest" description="Disordered" evidence="13">
    <location>
        <begin position="186"/>
        <end position="212"/>
    </location>
</feature>
<protein>
    <recommendedName>
        <fullName evidence="12">RNA polymerase II subunit B1 CTD phosphatase RPAP2 homolog</fullName>
        <ecNumber evidence="12">3.1.3.16</ecNumber>
    </recommendedName>
</protein>
<feature type="compositionally biased region" description="Basic and acidic residues" evidence="13">
    <location>
        <begin position="253"/>
        <end position="264"/>
    </location>
</feature>
<comment type="subcellular location">
    <subcellularLocation>
        <location evidence="1 12">Nucleus</location>
    </subcellularLocation>
</comment>
<evidence type="ECO:0000256" key="13">
    <source>
        <dbReference type="SAM" id="MobiDB-lite"/>
    </source>
</evidence>
<evidence type="ECO:0000256" key="11">
    <source>
        <dbReference type="PROSITE-ProRule" id="PRU00812"/>
    </source>
</evidence>
<keyword evidence="6 12" id="KW-0862">Zinc</keyword>
<keyword evidence="5 12" id="KW-0378">Hydrolase</keyword>
<keyword evidence="3 12" id="KW-0479">Metal-binding</keyword>
<dbReference type="InterPro" id="IPR007308">
    <property type="entry name" value="Rtr1/RPAP2_dom"/>
</dbReference>
<feature type="compositionally biased region" description="Basic and acidic residues" evidence="13">
    <location>
        <begin position="198"/>
        <end position="210"/>
    </location>
</feature>
<dbReference type="Proteomes" id="UP001632038">
    <property type="component" value="Unassembled WGS sequence"/>
</dbReference>
<dbReference type="EMBL" id="JAVIJP010000066">
    <property type="protein sequence ID" value="KAL3620690.1"/>
    <property type="molecule type" value="Genomic_DNA"/>
</dbReference>
<comment type="catalytic activity">
    <reaction evidence="9 12">
        <text>O-phospho-L-seryl-[protein] + H2O = L-seryl-[protein] + phosphate</text>
        <dbReference type="Rhea" id="RHEA:20629"/>
        <dbReference type="Rhea" id="RHEA-COMP:9863"/>
        <dbReference type="Rhea" id="RHEA-COMP:11604"/>
        <dbReference type="ChEBI" id="CHEBI:15377"/>
        <dbReference type="ChEBI" id="CHEBI:29999"/>
        <dbReference type="ChEBI" id="CHEBI:43474"/>
        <dbReference type="ChEBI" id="CHEBI:83421"/>
        <dbReference type="EC" id="3.1.3.16"/>
    </reaction>
</comment>
<dbReference type="PANTHER" id="PTHR14732:SF0">
    <property type="entry name" value="RNA POLYMERASE II SUBUNIT B1 CTD PHOSPHATASE RPAP2-RELATED"/>
    <property type="match status" value="1"/>
</dbReference>
<dbReference type="GO" id="GO:0005634">
    <property type="term" value="C:nucleus"/>
    <property type="evidence" value="ECO:0007669"/>
    <property type="project" value="UniProtKB-SubCell"/>
</dbReference>
<evidence type="ECO:0000313" key="15">
    <source>
        <dbReference type="EMBL" id="KAL3620690.1"/>
    </source>
</evidence>
<evidence type="ECO:0000313" key="16">
    <source>
        <dbReference type="Proteomes" id="UP001632038"/>
    </source>
</evidence>
<comment type="caution">
    <text evidence="15">The sequence shown here is derived from an EMBL/GenBank/DDBJ whole genome shotgun (WGS) entry which is preliminary data.</text>
</comment>
<gene>
    <name evidence="15" type="ORF">CASFOL_035602</name>
</gene>
<comment type="function">
    <text evidence="12">Putative RNA polymerase II subunit B1 C-terminal domain (CTD) phosphatase involved in RNA polymerase II transcription regulation.</text>
</comment>
<dbReference type="GO" id="GO:0008270">
    <property type="term" value="F:zinc ion binding"/>
    <property type="evidence" value="ECO:0007669"/>
    <property type="project" value="UniProtKB-KW"/>
</dbReference>
<dbReference type="Gene3D" id="1.25.40.820">
    <property type="match status" value="1"/>
</dbReference>
<comment type="catalytic activity">
    <reaction evidence="10 12">
        <text>O-phospho-L-threonyl-[protein] + H2O = L-threonyl-[protein] + phosphate</text>
        <dbReference type="Rhea" id="RHEA:47004"/>
        <dbReference type="Rhea" id="RHEA-COMP:11060"/>
        <dbReference type="Rhea" id="RHEA-COMP:11605"/>
        <dbReference type="ChEBI" id="CHEBI:15377"/>
        <dbReference type="ChEBI" id="CHEBI:30013"/>
        <dbReference type="ChEBI" id="CHEBI:43474"/>
        <dbReference type="ChEBI" id="CHEBI:61977"/>
        <dbReference type="EC" id="3.1.3.16"/>
    </reaction>
</comment>
<dbReference type="Pfam" id="PF04181">
    <property type="entry name" value="RPAP2_Rtr1"/>
    <property type="match status" value="1"/>
</dbReference>